<dbReference type="Proteomes" id="UP000322667">
    <property type="component" value="Chromosome D03"/>
</dbReference>
<accession>A0A5D2LMQ4</accession>
<name>A0A5D2LMQ4_GOSTO</name>
<dbReference type="EMBL" id="CM017625">
    <property type="protein sequence ID" value="TYH80639.1"/>
    <property type="molecule type" value="Genomic_DNA"/>
</dbReference>
<keyword evidence="2" id="KW-1185">Reference proteome</keyword>
<organism evidence="1 2">
    <name type="scientific">Gossypium tomentosum</name>
    <name type="common">Hawaiian cotton</name>
    <name type="synonym">Gossypium sandvicense</name>
    <dbReference type="NCBI Taxonomy" id="34277"/>
    <lineage>
        <taxon>Eukaryota</taxon>
        <taxon>Viridiplantae</taxon>
        <taxon>Streptophyta</taxon>
        <taxon>Embryophyta</taxon>
        <taxon>Tracheophyta</taxon>
        <taxon>Spermatophyta</taxon>
        <taxon>Magnoliopsida</taxon>
        <taxon>eudicotyledons</taxon>
        <taxon>Gunneridae</taxon>
        <taxon>Pentapetalae</taxon>
        <taxon>rosids</taxon>
        <taxon>malvids</taxon>
        <taxon>Malvales</taxon>
        <taxon>Malvaceae</taxon>
        <taxon>Malvoideae</taxon>
        <taxon>Gossypium</taxon>
    </lineage>
</organism>
<sequence length="36" mass="4374">MDAGKFQQVKFLALFRRLARIGNCRRSHHTIQLWFQ</sequence>
<evidence type="ECO:0000313" key="1">
    <source>
        <dbReference type="EMBL" id="TYH80639.1"/>
    </source>
</evidence>
<reference evidence="1 2" key="1">
    <citation type="submission" date="2019-07" db="EMBL/GenBank/DDBJ databases">
        <title>WGS assembly of Gossypium tomentosum.</title>
        <authorList>
            <person name="Chen Z.J."/>
            <person name="Sreedasyam A."/>
            <person name="Ando A."/>
            <person name="Song Q."/>
            <person name="De L."/>
            <person name="Hulse-Kemp A."/>
            <person name="Ding M."/>
            <person name="Ye W."/>
            <person name="Kirkbride R."/>
            <person name="Jenkins J."/>
            <person name="Plott C."/>
            <person name="Lovell J."/>
            <person name="Lin Y.-M."/>
            <person name="Vaughn R."/>
            <person name="Liu B."/>
            <person name="Li W."/>
            <person name="Simpson S."/>
            <person name="Scheffler B."/>
            <person name="Saski C."/>
            <person name="Grover C."/>
            <person name="Hu G."/>
            <person name="Conover J."/>
            <person name="Carlson J."/>
            <person name="Shu S."/>
            <person name="Boston L."/>
            <person name="Williams M."/>
            <person name="Peterson D."/>
            <person name="Mcgee K."/>
            <person name="Jones D."/>
            <person name="Wendel J."/>
            <person name="Stelly D."/>
            <person name="Grimwood J."/>
            <person name="Schmutz J."/>
        </authorList>
    </citation>
    <scope>NUCLEOTIDE SEQUENCE [LARGE SCALE GENOMIC DNA]</scope>
    <source>
        <strain evidence="1">7179.01</strain>
    </source>
</reference>
<proteinExistence type="predicted"/>
<evidence type="ECO:0000313" key="2">
    <source>
        <dbReference type="Proteomes" id="UP000322667"/>
    </source>
</evidence>
<gene>
    <name evidence="1" type="ORF">ES332_D03G145800v1</name>
</gene>
<dbReference type="AlphaFoldDB" id="A0A5D2LMQ4"/>
<protein>
    <submittedName>
        <fullName evidence="1">Uncharacterized protein</fullName>
    </submittedName>
</protein>